<comment type="caution">
    <text evidence="2">The sequence shown here is derived from an EMBL/GenBank/DDBJ whole genome shotgun (WGS) entry which is preliminary data.</text>
</comment>
<sequence length="292" mass="31686">MEEGESSAEESSVEIASAKSATPVIAQSSPAAKAAESASAPGPSKKDDGFTTVGRNGKRIAPIVIDAQSNATELLTQIGNLCSNSSLQGRFENGSSESSQLLPKSTELYKSLSRQKMRSHTFEMAHNKQLKVVLRGLPTDYNQDTLIVSVEPLNKSTLPPQCYRCQEFFHHSRFCTRAPKCLKCSGGHLTSECTKSAKAPAKCANCSGPHLQTSRVAPKPNQHQNNKTKAAKNVWKERAAARKQNTNTLETFLAEVVKGSSNNALDAKEVMTKMAQMMSQWGEMLSLLQSKL</sequence>
<keyword evidence="3" id="KW-1185">Reference proteome</keyword>
<reference evidence="2" key="1">
    <citation type="submission" date="2020-08" db="EMBL/GenBank/DDBJ databases">
        <title>Multicomponent nature underlies the extraordinary mechanical properties of spider dragline silk.</title>
        <authorList>
            <person name="Kono N."/>
            <person name="Nakamura H."/>
            <person name="Mori M."/>
            <person name="Yoshida Y."/>
            <person name="Ohtoshi R."/>
            <person name="Malay A.D."/>
            <person name="Moran D.A.P."/>
            <person name="Tomita M."/>
            <person name="Numata K."/>
            <person name="Arakawa K."/>
        </authorList>
    </citation>
    <scope>NUCLEOTIDE SEQUENCE</scope>
</reference>
<protein>
    <submittedName>
        <fullName evidence="2">Nucleic-acid-binding protein from transposon X-element</fullName>
    </submittedName>
</protein>
<dbReference type="PANTHER" id="PTHR33273:SF2">
    <property type="entry name" value="ENDONUCLEASE_EXONUCLEASE_PHOSPHATASE DOMAIN-CONTAINING PROTEIN"/>
    <property type="match status" value="1"/>
</dbReference>
<dbReference type="Proteomes" id="UP000887159">
    <property type="component" value="Unassembled WGS sequence"/>
</dbReference>
<name>A0A8X6SVD1_TRICX</name>
<gene>
    <name evidence="2" type="primary">NCL1_52474</name>
    <name evidence="2" type="ORF">TNCV_340961</name>
</gene>
<evidence type="ECO:0000313" key="2">
    <source>
        <dbReference type="EMBL" id="GFY16047.1"/>
    </source>
</evidence>
<organism evidence="2 3">
    <name type="scientific">Trichonephila clavipes</name>
    <name type="common">Golden silk orbweaver</name>
    <name type="synonym">Nephila clavipes</name>
    <dbReference type="NCBI Taxonomy" id="2585209"/>
    <lineage>
        <taxon>Eukaryota</taxon>
        <taxon>Metazoa</taxon>
        <taxon>Ecdysozoa</taxon>
        <taxon>Arthropoda</taxon>
        <taxon>Chelicerata</taxon>
        <taxon>Arachnida</taxon>
        <taxon>Araneae</taxon>
        <taxon>Araneomorphae</taxon>
        <taxon>Entelegynae</taxon>
        <taxon>Araneoidea</taxon>
        <taxon>Nephilidae</taxon>
        <taxon>Trichonephila</taxon>
    </lineage>
</organism>
<dbReference type="PANTHER" id="PTHR33273">
    <property type="entry name" value="DOMAIN-CONTAINING PROTEIN, PUTATIVE-RELATED"/>
    <property type="match status" value="1"/>
</dbReference>
<feature type="compositionally biased region" description="Low complexity" evidence="1">
    <location>
        <begin position="13"/>
        <end position="43"/>
    </location>
</feature>
<evidence type="ECO:0000256" key="1">
    <source>
        <dbReference type="SAM" id="MobiDB-lite"/>
    </source>
</evidence>
<dbReference type="EMBL" id="BMAU01021336">
    <property type="protein sequence ID" value="GFY16047.1"/>
    <property type="molecule type" value="Genomic_DNA"/>
</dbReference>
<evidence type="ECO:0000313" key="3">
    <source>
        <dbReference type="Proteomes" id="UP000887159"/>
    </source>
</evidence>
<proteinExistence type="predicted"/>
<feature type="compositionally biased region" description="Acidic residues" evidence="1">
    <location>
        <begin position="1"/>
        <end position="12"/>
    </location>
</feature>
<dbReference type="AlphaFoldDB" id="A0A8X6SVD1"/>
<accession>A0A8X6SVD1</accession>
<feature type="region of interest" description="Disordered" evidence="1">
    <location>
        <begin position="1"/>
        <end position="53"/>
    </location>
</feature>